<dbReference type="Gene3D" id="3.30.160.60">
    <property type="entry name" value="Classic Zinc Finger"/>
    <property type="match status" value="1"/>
</dbReference>
<name>A0A3M7PD89_BRAPC</name>
<dbReference type="Proteomes" id="UP000276133">
    <property type="component" value="Unassembled WGS sequence"/>
</dbReference>
<sequence length="294" mass="33530">MTSNGNVYILIAVDYFTKFCVCINKTVSENLQIAHDRQKKSYDKFVKNSVTFNPGDLVLVINSRSQPGESDSFKNRLIGPYKVLQAFNEILCLKDGKMHIVHYNRLIKYRARDSELFSSRANSIVDEDKNVRPRHYSPNLINKNFDWDLSEYMVNWYAGNRVAPEPLLNFMGDFNFELNDLPNNDSNLVLSLECVVCDREFTGISGLKRHQTRKHRVSNDEQVVEDGIVSNQVQIGEDVIPLALVVRELESISVESETQSLVSDVPRHVCHICGRVCKSGQGLLSHIRKAKNHT</sequence>
<dbReference type="EMBL" id="REGN01011942">
    <property type="protein sequence ID" value="RMZ96730.1"/>
    <property type="molecule type" value="Genomic_DNA"/>
</dbReference>
<evidence type="ECO:0000259" key="2">
    <source>
        <dbReference type="PROSITE" id="PS50157"/>
    </source>
</evidence>
<keyword evidence="4" id="KW-1185">Reference proteome</keyword>
<gene>
    <name evidence="3" type="ORF">BpHYR1_001507</name>
</gene>
<dbReference type="GO" id="GO:0008270">
    <property type="term" value="F:zinc ion binding"/>
    <property type="evidence" value="ECO:0007669"/>
    <property type="project" value="UniProtKB-KW"/>
</dbReference>
<organism evidence="3 4">
    <name type="scientific">Brachionus plicatilis</name>
    <name type="common">Marine rotifer</name>
    <name type="synonym">Brachionus muelleri</name>
    <dbReference type="NCBI Taxonomy" id="10195"/>
    <lineage>
        <taxon>Eukaryota</taxon>
        <taxon>Metazoa</taxon>
        <taxon>Spiralia</taxon>
        <taxon>Gnathifera</taxon>
        <taxon>Rotifera</taxon>
        <taxon>Eurotatoria</taxon>
        <taxon>Monogononta</taxon>
        <taxon>Pseudotrocha</taxon>
        <taxon>Ploima</taxon>
        <taxon>Brachionidae</taxon>
        <taxon>Brachionus</taxon>
    </lineage>
</organism>
<reference evidence="3 4" key="1">
    <citation type="journal article" date="2018" name="Sci. Rep.">
        <title>Genomic signatures of local adaptation to the degree of environmental predictability in rotifers.</title>
        <authorList>
            <person name="Franch-Gras L."/>
            <person name="Hahn C."/>
            <person name="Garcia-Roger E.M."/>
            <person name="Carmona M.J."/>
            <person name="Serra M."/>
            <person name="Gomez A."/>
        </authorList>
    </citation>
    <scope>NUCLEOTIDE SEQUENCE [LARGE SCALE GENOMIC DNA]</scope>
    <source>
        <strain evidence="3">HYR1</strain>
    </source>
</reference>
<dbReference type="InterPro" id="IPR036236">
    <property type="entry name" value="Znf_C2H2_sf"/>
</dbReference>
<dbReference type="SMART" id="SM00355">
    <property type="entry name" value="ZnF_C2H2"/>
    <property type="match status" value="2"/>
</dbReference>
<dbReference type="SUPFAM" id="SSF57667">
    <property type="entry name" value="beta-beta-alpha zinc fingers"/>
    <property type="match status" value="1"/>
</dbReference>
<evidence type="ECO:0000313" key="4">
    <source>
        <dbReference type="Proteomes" id="UP000276133"/>
    </source>
</evidence>
<comment type="caution">
    <text evidence="3">The sequence shown here is derived from an EMBL/GenBank/DDBJ whole genome shotgun (WGS) entry which is preliminary data.</text>
</comment>
<dbReference type="PROSITE" id="PS00028">
    <property type="entry name" value="ZINC_FINGER_C2H2_1"/>
    <property type="match status" value="1"/>
</dbReference>
<evidence type="ECO:0000256" key="1">
    <source>
        <dbReference type="PROSITE-ProRule" id="PRU00042"/>
    </source>
</evidence>
<keyword evidence="1" id="KW-0863">Zinc-finger</keyword>
<keyword evidence="1" id="KW-0862">Zinc</keyword>
<evidence type="ECO:0000313" key="3">
    <source>
        <dbReference type="EMBL" id="RMZ96730.1"/>
    </source>
</evidence>
<feature type="domain" description="C2H2-type" evidence="2">
    <location>
        <begin position="192"/>
        <end position="220"/>
    </location>
</feature>
<dbReference type="OrthoDB" id="10030726at2759"/>
<dbReference type="AlphaFoldDB" id="A0A3M7PD89"/>
<dbReference type="PROSITE" id="PS50157">
    <property type="entry name" value="ZINC_FINGER_C2H2_2"/>
    <property type="match status" value="2"/>
</dbReference>
<keyword evidence="1" id="KW-0479">Metal-binding</keyword>
<proteinExistence type="predicted"/>
<protein>
    <recommendedName>
        <fullName evidence="2">C2H2-type domain-containing protein</fullName>
    </recommendedName>
</protein>
<feature type="domain" description="C2H2-type" evidence="2">
    <location>
        <begin position="268"/>
        <end position="294"/>
    </location>
</feature>
<accession>A0A3M7PD89</accession>
<dbReference type="InterPro" id="IPR013087">
    <property type="entry name" value="Znf_C2H2_type"/>
</dbReference>